<evidence type="ECO:0000313" key="2">
    <source>
        <dbReference type="Proteomes" id="UP001500218"/>
    </source>
</evidence>
<reference evidence="2" key="1">
    <citation type="journal article" date="2019" name="Int. J. Syst. Evol. Microbiol.">
        <title>The Global Catalogue of Microorganisms (GCM) 10K type strain sequencing project: providing services to taxonomists for standard genome sequencing and annotation.</title>
        <authorList>
            <consortium name="The Broad Institute Genomics Platform"/>
            <consortium name="The Broad Institute Genome Sequencing Center for Infectious Disease"/>
            <person name="Wu L."/>
            <person name="Ma J."/>
        </authorList>
    </citation>
    <scope>NUCLEOTIDE SEQUENCE [LARGE SCALE GENOMIC DNA]</scope>
    <source>
        <strain evidence="2">JCM 13250</strain>
    </source>
</reference>
<organism evidence="1 2">
    <name type="scientific">Luedemannella flava</name>
    <dbReference type="NCBI Taxonomy" id="349316"/>
    <lineage>
        <taxon>Bacteria</taxon>
        <taxon>Bacillati</taxon>
        <taxon>Actinomycetota</taxon>
        <taxon>Actinomycetes</taxon>
        <taxon>Micromonosporales</taxon>
        <taxon>Micromonosporaceae</taxon>
        <taxon>Luedemannella</taxon>
    </lineage>
</organism>
<comment type="caution">
    <text evidence="1">The sequence shown here is derived from an EMBL/GenBank/DDBJ whole genome shotgun (WGS) entry which is preliminary data.</text>
</comment>
<protein>
    <submittedName>
        <fullName evidence="1">Uncharacterized protein</fullName>
    </submittedName>
</protein>
<proteinExistence type="predicted"/>
<keyword evidence="2" id="KW-1185">Reference proteome</keyword>
<dbReference type="Proteomes" id="UP001500218">
    <property type="component" value="Unassembled WGS sequence"/>
</dbReference>
<evidence type="ECO:0000313" key="1">
    <source>
        <dbReference type="EMBL" id="GAA1803358.1"/>
    </source>
</evidence>
<dbReference type="RefSeq" id="WP_344130251.1">
    <property type="nucleotide sequence ID" value="NZ_BAAALT010000067.1"/>
</dbReference>
<gene>
    <name evidence="1" type="ORF">GCM10009682_26520</name>
</gene>
<name>A0ABP4Y858_9ACTN</name>
<accession>A0ABP4Y858</accession>
<dbReference type="EMBL" id="BAAALT010000067">
    <property type="protein sequence ID" value="GAA1803358.1"/>
    <property type="molecule type" value="Genomic_DNA"/>
</dbReference>
<sequence>MLSPDDILVSIEVSAVPAEVPLSEWIRRGPELRAFTSPDLPRSRLTGEDLPRAVIPIAFRNDYVSRELIATGQLADPWPGAAAQAGDPMLGGRQLLAMMLGTTRTDPQTLDAEVTAAVQRCAAGQQWDYVVAFAETAGGLGLRAVVPVLCDLLPSCPDPVPIIDTLALLGGSEAVPALVGRLGGEASRRCLYAIYAIGTPEAHRTLADIANGQEWPDELRQLARQLA</sequence>